<protein>
    <submittedName>
        <fullName evidence="1">PRO2277</fullName>
    </submittedName>
</protein>
<sequence length="66" mass="7529">MNLENMRSERNQIRKATNYMIPFLGSVQNMQIHGDRKYRLVTAKDGTGGMSTSQYTVSFWGGKNVL</sequence>
<name>Q9H3A4_HUMAN</name>
<dbReference type="EMBL" id="AF130069">
    <property type="protein sequence ID" value="AAG35497.1"/>
    <property type="molecule type" value="mRNA"/>
</dbReference>
<evidence type="ECO:0000313" key="1">
    <source>
        <dbReference type="EMBL" id="AAG35497.1"/>
    </source>
</evidence>
<organism evidence="1">
    <name type="scientific">Homo sapiens</name>
    <name type="common">Human</name>
    <dbReference type="NCBI Taxonomy" id="9606"/>
    <lineage>
        <taxon>Eukaryota</taxon>
        <taxon>Metazoa</taxon>
        <taxon>Chordata</taxon>
        <taxon>Craniata</taxon>
        <taxon>Vertebrata</taxon>
        <taxon>Euteleostomi</taxon>
        <taxon>Mammalia</taxon>
        <taxon>Eutheria</taxon>
        <taxon>Euarchontoglires</taxon>
        <taxon>Primates</taxon>
        <taxon>Haplorrhini</taxon>
        <taxon>Catarrhini</taxon>
        <taxon>Hominidae</taxon>
        <taxon>Homo</taxon>
    </lineage>
</organism>
<reference evidence="1" key="1">
    <citation type="submission" date="1999-02" db="EMBL/GenBank/DDBJ databases">
        <title>Functional prediction of the coding sequences of 75 new genes deduced by analysis of cDNA clones from human fetal liver.</title>
        <authorList>
            <person name="Zhang C."/>
            <person name="Yu Y."/>
            <person name="Zhang S."/>
            <person name="Wei H."/>
            <person name="Bi J."/>
            <person name="Zhou G."/>
            <person name="Dong C."/>
            <person name="Zai Y."/>
            <person name="Xu W."/>
            <person name="Gao F."/>
            <person name="Liu M."/>
            <person name="He F."/>
        </authorList>
    </citation>
    <scope>NUCLEOTIDE SEQUENCE</scope>
    <source>
        <tissue evidence="1">Liver</tissue>
    </source>
</reference>
<accession>Q9H3A4</accession>
<dbReference type="AlphaFoldDB" id="Q9H3A4"/>
<proteinExistence type="evidence at transcript level"/>